<dbReference type="AlphaFoldDB" id="A0A0D2E541"/>
<keyword evidence="2" id="KW-1185">Reference proteome</keyword>
<name>A0A0D2E541_9EURO</name>
<sequence length="138" mass="15351">MAAYHWIEPQSVHNRAALGTGLRALTPPFILPTAGFTWIEGTSNAAITSDGKRSMWRLCQQALQEAYQNGVVGALFPGASGVWHTLGTHLARQVYVVKDLGEMDARETSVQHVDSDEVKFSKNVMRLDVRKRPDPKEY</sequence>
<evidence type="ECO:0000313" key="2">
    <source>
        <dbReference type="Proteomes" id="UP000054266"/>
    </source>
</evidence>
<proteinExistence type="predicted"/>
<dbReference type="Proteomes" id="UP000054266">
    <property type="component" value="Unassembled WGS sequence"/>
</dbReference>
<dbReference type="EMBL" id="KN846958">
    <property type="protein sequence ID" value="KIW69447.1"/>
    <property type="molecule type" value="Genomic_DNA"/>
</dbReference>
<accession>A0A0D2E541</accession>
<reference evidence="1 2" key="1">
    <citation type="submission" date="2015-01" db="EMBL/GenBank/DDBJ databases">
        <title>The Genome Sequence of Capronia semiimmersa CBS27337.</title>
        <authorList>
            <consortium name="The Broad Institute Genomics Platform"/>
            <person name="Cuomo C."/>
            <person name="de Hoog S."/>
            <person name="Gorbushina A."/>
            <person name="Stielow B."/>
            <person name="Teixiera M."/>
            <person name="Abouelleil A."/>
            <person name="Chapman S.B."/>
            <person name="Priest M."/>
            <person name="Young S.K."/>
            <person name="Wortman J."/>
            <person name="Nusbaum C."/>
            <person name="Birren B."/>
        </authorList>
    </citation>
    <scope>NUCLEOTIDE SEQUENCE [LARGE SCALE GENOMIC DNA]</scope>
    <source>
        <strain evidence="1 2">CBS 27337</strain>
    </source>
</reference>
<protein>
    <submittedName>
        <fullName evidence="1">Uncharacterized protein</fullName>
    </submittedName>
</protein>
<organism evidence="1 2">
    <name type="scientific">Phialophora macrospora</name>
    <dbReference type="NCBI Taxonomy" id="1851006"/>
    <lineage>
        <taxon>Eukaryota</taxon>
        <taxon>Fungi</taxon>
        <taxon>Dikarya</taxon>
        <taxon>Ascomycota</taxon>
        <taxon>Pezizomycotina</taxon>
        <taxon>Eurotiomycetes</taxon>
        <taxon>Chaetothyriomycetidae</taxon>
        <taxon>Chaetothyriales</taxon>
        <taxon>Herpotrichiellaceae</taxon>
        <taxon>Phialophora</taxon>
    </lineage>
</organism>
<gene>
    <name evidence="1" type="ORF">PV04_05324</name>
</gene>
<evidence type="ECO:0000313" key="1">
    <source>
        <dbReference type="EMBL" id="KIW69447.1"/>
    </source>
</evidence>
<dbReference type="HOGENOM" id="CLU_143607_0_0_1"/>